<evidence type="ECO:0000256" key="7">
    <source>
        <dbReference type="ARBA" id="ARBA00023235"/>
    </source>
</evidence>
<dbReference type="GO" id="GO:0005737">
    <property type="term" value="C:cytoplasm"/>
    <property type="evidence" value="ECO:0007669"/>
    <property type="project" value="UniProtKB-SubCell"/>
</dbReference>
<comment type="subcellular location">
    <subcellularLocation>
        <location evidence="2">Cytoplasm</location>
    </subcellularLocation>
</comment>
<dbReference type="InterPro" id="IPR001179">
    <property type="entry name" value="PPIase_FKBP_dom"/>
</dbReference>
<keyword evidence="5 10" id="KW-0697">Rotamase</keyword>
<evidence type="ECO:0000256" key="13">
    <source>
        <dbReference type="SAM" id="Phobius"/>
    </source>
</evidence>
<comment type="catalytic activity">
    <reaction evidence="1 10 11">
        <text>[protein]-peptidylproline (omega=180) = [protein]-peptidylproline (omega=0)</text>
        <dbReference type="Rhea" id="RHEA:16237"/>
        <dbReference type="Rhea" id="RHEA-COMP:10747"/>
        <dbReference type="Rhea" id="RHEA-COMP:10748"/>
        <dbReference type="ChEBI" id="CHEBI:83833"/>
        <dbReference type="ChEBI" id="CHEBI:83834"/>
        <dbReference type="EC" id="5.2.1.8"/>
    </reaction>
</comment>
<keyword evidence="8" id="KW-0131">Cell cycle</keyword>
<dbReference type="InterPro" id="IPR046357">
    <property type="entry name" value="PPIase_dom_sf"/>
</dbReference>
<feature type="domain" description="PPIase FKBP-type" evidence="14">
    <location>
        <begin position="106"/>
        <end position="191"/>
    </location>
</feature>
<evidence type="ECO:0000256" key="10">
    <source>
        <dbReference type="PROSITE-ProRule" id="PRU00277"/>
    </source>
</evidence>
<evidence type="ECO:0000256" key="6">
    <source>
        <dbReference type="ARBA" id="ARBA00023186"/>
    </source>
</evidence>
<dbReference type="EC" id="5.2.1.8" evidence="11"/>
<comment type="caution">
    <text evidence="15">The sequence shown here is derived from an EMBL/GenBank/DDBJ whole genome shotgun (WGS) entry which is preliminary data.</text>
</comment>
<dbReference type="SUPFAM" id="SSF54534">
    <property type="entry name" value="FKBP-like"/>
    <property type="match status" value="1"/>
</dbReference>
<comment type="function">
    <text evidence="9">Involved in protein export. Acts as a chaperone by maintaining the newly synthesized protein in an open conformation. Functions as a peptidyl-prolyl cis-trans isomerase.</text>
</comment>
<dbReference type="PROSITE" id="PS50059">
    <property type="entry name" value="FKBP_PPIASE"/>
    <property type="match status" value="1"/>
</dbReference>
<evidence type="ECO:0000313" key="16">
    <source>
        <dbReference type="Proteomes" id="UP000886814"/>
    </source>
</evidence>
<evidence type="ECO:0000256" key="9">
    <source>
        <dbReference type="ARBA" id="ARBA00024849"/>
    </source>
</evidence>
<evidence type="ECO:0000256" key="2">
    <source>
        <dbReference type="ARBA" id="ARBA00004496"/>
    </source>
</evidence>
<dbReference type="Pfam" id="PF00254">
    <property type="entry name" value="FKBP_C"/>
    <property type="match status" value="1"/>
</dbReference>
<proteinExistence type="inferred from homology"/>
<reference evidence="15" key="1">
    <citation type="journal article" date="2021" name="PeerJ">
        <title>Extensive microbial diversity within the chicken gut microbiome revealed by metagenomics and culture.</title>
        <authorList>
            <person name="Gilroy R."/>
            <person name="Ravi A."/>
            <person name="Getino M."/>
            <person name="Pursley I."/>
            <person name="Horton D.L."/>
            <person name="Alikhan N.F."/>
            <person name="Baker D."/>
            <person name="Gharbi K."/>
            <person name="Hall N."/>
            <person name="Watson M."/>
            <person name="Adriaenssens E.M."/>
            <person name="Foster-Nyarko E."/>
            <person name="Jarju S."/>
            <person name="Secka A."/>
            <person name="Antonio M."/>
            <person name="Oren A."/>
            <person name="Chaudhuri R.R."/>
            <person name="La Ragione R."/>
            <person name="Hildebrand F."/>
            <person name="Pallen M.J."/>
        </authorList>
    </citation>
    <scope>NUCLEOTIDE SEQUENCE</scope>
    <source>
        <strain evidence="15">CHK195-9823</strain>
    </source>
</reference>
<evidence type="ECO:0000256" key="8">
    <source>
        <dbReference type="ARBA" id="ARBA00023306"/>
    </source>
</evidence>
<sequence>MKKENRKLAQQRRAQERQKQEKIRKLKKFLAWFIPGIIILLLVIVLVADAVRNSGSEDSQEAETTESTSDTGSEDTSSEDSSAEEDSQESGSSTLSTDTSLTVEDGDTVNIDYVGSIDGVKFDGGSTNGQGTDLTIGSGLYIDDFEEQLIGSHPGDTVGVNVTFPEDYNSEDLQGKDALFVVTINGIYQND</sequence>
<dbReference type="Proteomes" id="UP000886814">
    <property type="component" value="Unassembled WGS sequence"/>
</dbReference>
<keyword evidence="13" id="KW-0812">Transmembrane</keyword>
<feature type="region of interest" description="Disordered" evidence="12">
    <location>
        <begin position="54"/>
        <end position="102"/>
    </location>
</feature>
<evidence type="ECO:0000313" key="15">
    <source>
        <dbReference type="EMBL" id="HIV38144.1"/>
    </source>
</evidence>
<evidence type="ECO:0000256" key="11">
    <source>
        <dbReference type="RuleBase" id="RU003915"/>
    </source>
</evidence>
<feature type="transmembrane region" description="Helical" evidence="13">
    <location>
        <begin position="29"/>
        <end position="48"/>
    </location>
</feature>
<dbReference type="GO" id="GO:0051301">
    <property type="term" value="P:cell division"/>
    <property type="evidence" value="ECO:0007669"/>
    <property type="project" value="UniProtKB-KW"/>
</dbReference>
<accession>A0A9D1TEU7</accession>
<dbReference type="EMBL" id="DXIQ01000024">
    <property type="protein sequence ID" value="HIV38144.1"/>
    <property type="molecule type" value="Genomic_DNA"/>
</dbReference>
<protein>
    <recommendedName>
        <fullName evidence="11">Peptidyl-prolyl cis-trans isomerase</fullName>
        <ecNumber evidence="11">5.2.1.8</ecNumber>
    </recommendedName>
</protein>
<evidence type="ECO:0000259" key="14">
    <source>
        <dbReference type="PROSITE" id="PS50059"/>
    </source>
</evidence>
<dbReference type="GO" id="GO:0003755">
    <property type="term" value="F:peptidyl-prolyl cis-trans isomerase activity"/>
    <property type="evidence" value="ECO:0007669"/>
    <property type="project" value="UniProtKB-UniRule"/>
</dbReference>
<keyword evidence="13" id="KW-0472">Membrane</keyword>
<keyword evidence="4" id="KW-0132">Cell division</keyword>
<reference evidence="15" key="2">
    <citation type="submission" date="2021-04" db="EMBL/GenBank/DDBJ databases">
        <authorList>
            <person name="Gilroy R."/>
        </authorList>
    </citation>
    <scope>NUCLEOTIDE SEQUENCE</scope>
    <source>
        <strain evidence="15">CHK195-9823</strain>
    </source>
</reference>
<feature type="compositionally biased region" description="Acidic residues" evidence="12">
    <location>
        <begin position="72"/>
        <end position="88"/>
    </location>
</feature>
<evidence type="ECO:0000256" key="12">
    <source>
        <dbReference type="SAM" id="MobiDB-lite"/>
    </source>
</evidence>
<keyword evidence="6" id="KW-0143">Chaperone</keyword>
<evidence type="ECO:0000256" key="1">
    <source>
        <dbReference type="ARBA" id="ARBA00000971"/>
    </source>
</evidence>
<evidence type="ECO:0000256" key="3">
    <source>
        <dbReference type="ARBA" id="ARBA00005464"/>
    </source>
</evidence>
<dbReference type="FunFam" id="3.10.50.40:FF:000001">
    <property type="entry name" value="Trigger factor"/>
    <property type="match status" value="1"/>
</dbReference>
<name>A0A9D1TEU7_9FIRM</name>
<evidence type="ECO:0000256" key="4">
    <source>
        <dbReference type="ARBA" id="ARBA00022618"/>
    </source>
</evidence>
<keyword evidence="7 10" id="KW-0413">Isomerase</keyword>
<keyword evidence="13" id="KW-1133">Transmembrane helix</keyword>
<organism evidence="15 16">
    <name type="scientific">Candidatus Blautia stercorigallinarum</name>
    <dbReference type="NCBI Taxonomy" id="2838501"/>
    <lineage>
        <taxon>Bacteria</taxon>
        <taxon>Bacillati</taxon>
        <taxon>Bacillota</taxon>
        <taxon>Clostridia</taxon>
        <taxon>Lachnospirales</taxon>
        <taxon>Lachnospiraceae</taxon>
        <taxon>Blautia</taxon>
    </lineage>
</organism>
<gene>
    <name evidence="15" type="ORF">H9747_03975</name>
</gene>
<dbReference type="Gene3D" id="3.10.50.40">
    <property type="match status" value="1"/>
</dbReference>
<evidence type="ECO:0000256" key="5">
    <source>
        <dbReference type="ARBA" id="ARBA00023110"/>
    </source>
</evidence>
<feature type="compositionally biased region" description="Low complexity" evidence="12">
    <location>
        <begin position="89"/>
        <end position="102"/>
    </location>
</feature>
<dbReference type="AlphaFoldDB" id="A0A9D1TEU7"/>
<comment type="similarity">
    <text evidence="3">Belongs to the FKBP-type PPIase family. Tig subfamily.</text>
</comment>